<dbReference type="PANTHER" id="PTHR33219">
    <property type="entry name" value="YLMG HOMOLOG PROTEIN 2, CHLOROPLASTIC"/>
    <property type="match status" value="1"/>
</dbReference>
<evidence type="ECO:0000256" key="2">
    <source>
        <dbReference type="SAM" id="Phobius"/>
    </source>
</evidence>
<dbReference type="Pfam" id="PF02325">
    <property type="entry name" value="CCB3_YggT"/>
    <property type="match status" value="1"/>
</dbReference>
<proteinExistence type="inferred from homology"/>
<name>A0A4R6U992_9BACI</name>
<dbReference type="EMBL" id="SNYJ01000002">
    <property type="protein sequence ID" value="TDQ42342.1"/>
    <property type="molecule type" value="Genomic_DNA"/>
</dbReference>
<dbReference type="InterPro" id="IPR003425">
    <property type="entry name" value="CCB3/YggT"/>
</dbReference>
<comment type="similarity">
    <text evidence="1">Belongs to the YggT family.</text>
</comment>
<dbReference type="GO" id="GO:0016020">
    <property type="term" value="C:membrane"/>
    <property type="evidence" value="ECO:0007669"/>
    <property type="project" value="InterPro"/>
</dbReference>
<gene>
    <name evidence="3" type="ORF">EV213_102374</name>
</gene>
<evidence type="ECO:0000256" key="1">
    <source>
        <dbReference type="ARBA" id="ARBA00010894"/>
    </source>
</evidence>
<evidence type="ECO:0000313" key="4">
    <source>
        <dbReference type="Proteomes" id="UP000295632"/>
    </source>
</evidence>
<protein>
    <submittedName>
        <fullName evidence="3">YggT family protein</fullName>
    </submittedName>
</protein>
<keyword evidence="2" id="KW-0472">Membrane</keyword>
<accession>A0A4R6U992</accession>
<keyword evidence="2" id="KW-1133">Transmembrane helix</keyword>
<evidence type="ECO:0000313" key="3">
    <source>
        <dbReference type="EMBL" id="TDQ42342.1"/>
    </source>
</evidence>
<dbReference type="PANTHER" id="PTHR33219:SF14">
    <property type="entry name" value="PROTEIN COFACTOR ASSEMBLY OF COMPLEX C SUBUNIT B CCB3, CHLOROPLASTIC-RELATED"/>
    <property type="match status" value="1"/>
</dbReference>
<comment type="caution">
    <text evidence="3">The sequence shown here is derived from an EMBL/GenBank/DDBJ whole genome shotgun (WGS) entry which is preliminary data.</text>
</comment>
<keyword evidence="4" id="KW-1185">Reference proteome</keyword>
<feature type="transmembrane region" description="Helical" evidence="2">
    <location>
        <begin position="55"/>
        <end position="76"/>
    </location>
</feature>
<reference evidence="3 4" key="1">
    <citation type="submission" date="2019-03" db="EMBL/GenBank/DDBJ databases">
        <title>Genomic Encyclopedia of Type Strains, Phase IV (KMG-IV): sequencing the most valuable type-strain genomes for metagenomic binning, comparative biology and taxonomic classification.</title>
        <authorList>
            <person name="Goeker M."/>
        </authorList>
    </citation>
    <scope>NUCLEOTIDE SEQUENCE [LARGE SCALE GENOMIC DNA]</scope>
    <source>
        <strain evidence="3 4">DSM 28697</strain>
    </source>
</reference>
<dbReference type="Proteomes" id="UP000295632">
    <property type="component" value="Unassembled WGS sequence"/>
</dbReference>
<organism evidence="3 4">
    <name type="scientific">Aureibacillus halotolerans</name>
    <dbReference type="NCBI Taxonomy" id="1508390"/>
    <lineage>
        <taxon>Bacteria</taxon>
        <taxon>Bacillati</taxon>
        <taxon>Bacillota</taxon>
        <taxon>Bacilli</taxon>
        <taxon>Bacillales</taxon>
        <taxon>Bacillaceae</taxon>
        <taxon>Aureibacillus</taxon>
    </lineage>
</organism>
<feature type="transmembrane region" description="Helical" evidence="2">
    <location>
        <begin position="12"/>
        <end position="29"/>
    </location>
</feature>
<dbReference type="AlphaFoldDB" id="A0A4R6U992"/>
<keyword evidence="2" id="KW-0812">Transmembrane</keyword>
<sequence>MMTNIVLVISQLLEIYSLVVIVYVLMSWFPNARESSFGRIIGSIVRPYLEPFQKFIPSLGMIDISPIVALLVLRFASEGAYRLAFML</sequence>